<dbReference type="Gene3D" id="1.10.520.10">
    <property type="match status" value="2"/>
</dbReference>
<dbReference type="PROSITE" id="PS00436">
    <property type="entry name" value="PEROXIDASE_2"/>
    <property type="match status" value="1"/>
</dbReference>
<evidence type="ECO:0000256" key="12">
    <source>
        <dbReference type="HAMAP-Rule" id="MF_01961"/>
    </source>
</evidence>
<dbReference type="FunFam" id="1.10.420.10:FF:000004">
    <property type="entry name" value="Catalase-peroxidase"/>
    <property type="match status" value="1"/>
</dbReference>
<keyword evidence="5 12" id="KW-0408">Iron</keyword>
<evidence type="ECO:0000256" key="6">
    <source>
        <dbReference type="ARBA" id="ARBA00023324"/>
    </source>
</evidence>
<keyword evidence="6 12" id="KW-0376">Hydrogen peroxide</keyword>
<dbReference type="HAMAP" id="MF_01961">
    <property type="entry name" value="Catal_peroxid"/>
    <property type="match status" value="1"/>
</dbReference>
<dbReference type="NCBIfam" id="NF011635">
    <property type="entry name" value="PRK15061.1"/>
    <property type="match status" value="1"/>
</dbReference>
<sequence length="732" mass="81230">MSQEQDITKCPFLNGEMDVDATSHGTKSKDWWPNELTLDILRQQSELSDPLDPNFNYAAAFKTLDLKEVKKDIDHVLTDSKSWWPADFGNYGPFFIRMAWHSAGTYRIQDGKGGAGRGQQRFEPLNSWPDNANLDKARRLLWPVKQKYGQKLSWADLIVLAGNVALENMGFKTIGFGGGRADVWEADKDIYWGNEKTWLAHRNPECLANPLAATEMGLIYVNPEGPNKDADPLTAAAAIRKTFGNMGMDDEETVALIAGGHSFGKTHGAADAAHVGPEPAAAGLESQGLGWKSNYATGSGKDAITSGLEVTWTTTPTKFSNGFFHSLFENEWVLTKSPAGALQYVAKDSKLMVPDAFDKSKSHKPTMLTTDLSLRYDSNYAKISRRFLEHPDEFAIAFAKAWFKLTHRDMGPKSRYLGDEVPTEDFIWQDPILKADYKILDSHDVDQLKEKIAASDLTITELVKTAWASASTYRTSDKRGGANGAHIQLAPETNWAVNNPEELNSVLNKLKQIQTEFNHSLSDGKKVSLADLIVIGGSVGIEKAANAAGEKIVVPVTLGRTDALQSETDLHSFSYLEPIADGFRNYVNIKRMNANVEELLVEKAQQLTLTAPEMTVLVGGLRVIGTNYDNSNIGVFTNRKGQLTNDFFVNLLDMQTKWEPKDPVNQYFEGYDLNTGARKWGATRADLVFGSQSELRAIAEVYASSDAQQKFVNDFVKAWVKVMNLDRFDLKK</sequence>
<evidence type="ECO:0000313" key="16">
    <source>
        <dbReference type="Proteomes" id="UP000292424"/>
    </source>
</evidence>
<dbReference type="EC" id="1.11.1.21" evidence="10 12"/>
<evidence type="ECO:0000259" key="14">
    <source>
        <dbReference type="PROSITE" id="PS50873"/>
    </source>
</evidence>
<comment type="caution">
    <text evidence="12">Lacks conserved residue(s) required for the propagation of feature annotation.</text>
</comment>
<keyword evidence="3 12" id="KW-0479">Metal-binding</keyword>
<evidence type="ECO:0000256" key="1">
    <source>
        <dbReference type="ARBA" id="ARBA00022559"/>
    </source>
</evidence>
<dbReference type="PANTHER" id="PTHR30555:SF0">
    <property type="entry name" value="CATALASE-PEROXIDASE"/>
    <property type="match status" value="1"/>
</dbReference>
<keyword evidence="16" id="KW-1185">Reference proteome</keyword>
<comment type="subunit">
    <text evidence="12">Homodimer or homotetramer.</text>
</comment>
<dbReference type="PRINTS" id="PR00460">
    <property type="entry name" value="BPEROXIDASE"/>
</dbReference>
<evidence type="ECO:0000256" key="5">
    <source>
        <dbReference type="ARBA" id="ARBA00023004"/>
    </source>
</evidence>
<evidence type="ECO:0000256" key="9">
    <source>
        <dbReference type="ARBA" id="ARBA00060838"/>
    </source>
</evidence>
<feature type="cross-link" description="Tryptophyl-tyrosyl-methioninium (Tyr-Met) (with Trp-100)" evidence="12">
    <location>
        <begin position="220"/>
        <end position="246"/>
    </location>
</feature>
<organism evidence="15 16">
    <name type="scientific">Rhizosphaericola mali</name>
    <dbReference type="NCBI Taxonomy" id="2545455"/>
    <lineage>
        <taxon>Bacteria</taxon>
        <taxon>Pseudomonadati</taxon>
        <taxon>Bacteroidota</taxon>
        <taxon>Chitinophagia</taxon>
        <taxon>Chitinophagales</taxon>
        <taxon>Chitinophagaceae</taxon>
        <taxon>Rhizosphaericola</taxon>
    </lineage>
</organism>
<evidence type="ECO:0000256" key="8">
    <source>
        <dbReference type="ARBA" id="ARBA00051651"/>
    </source>
</evidence>
<dbReference type="GO" id="GO:0046872">
    <property type="term" value="F:metal ion binding"/>
    <property type="evidence" value="ECO:0007669"/>
    <property type="project" value="UniProtKB-KW"/>
</dbReference>
<accession>A0A5P2G614</accession>
<comment type="catalytic activity">
    <reaction evidence="8 12 13">
        <text>H2O2 + AH2 = A + 2 H2O</text>
        <dbReference type="Rhea" id="RHEA:30275"/>
        <dbReference type="ChEBI" id="CHEBI:13193"/>
        <dbReference type="ChEBI" id="CHEBI:15377"/>
        <dbReference type="ChEBI" id="CHEBI:16240"/>
        <dbReference type="ChEBI" id="CHEBI:17499"/>
        <dbReference type="EC" id="1.11.1.21"/>
    </reaction>
</comment>
<dbReference type="Proteomes" id="UP000292424">
    <property type="component" value="Chromosome"/>
</dbReference>
<evidence type="ECO:0000256" key="11">
    <source>
        <dbReference type="ARBA" id="ARBA00074141"/>
    </source>
</evidence>
<dbReference type="NCBIfam" id="TIGR00198">
    <property type="entry name" value="cat_per_HPI"/>
    <property type="match status" value="1"/>
</dbReference>
<dbReference type="FunFam" id="1.10.420.10:FF:000002">
    <property type="entry name" value="Catalase-peroxidase"/>
    <property type="match status" value="1"/>
</dbReference>
<keyword evidence="1 12" id="KW-0575">Peroxidase</keyword>
<dbReference type="EMBL" id="CP044016">
    <property type="protein sequence ID" value="QES91025.1"/>
    <property type="molecule type" value="Genomic_DNA"/>
</dbReference>
<evidence type="ECO:0000256" key="10">
    <source>
        <dbReference type="ARBA" id="ARBA00067012"/>
    </source>
</evidence>
<dbReference type="FunFam" id="1.10.520.10:FF:000002">
    <property type="entry name" value="Catalase-peroxidase"/>
    <property type="match status" value="1"/>
</dbReference>
<dbReference type="OrthoDB" id="9759743at2"/>
<comment type="function">
    <text evidence="12">Bifunctional enzyme with both catalase and broad-spectrum peroxidase activity.</text>
</comment>
<gene>
    <name evidence="12 15" type="primary">katG</name>
    <name evidence="15" type="ORF">E0W69_018625</name>
</gene>
<dbReference type="Pfam" id="PF00141">
    <property type="entry name" value="peroxidase"/>
    <property type="match status" value="2"/>
</dbReference>
<evidence type="ECO:0000313" key="15">
    <source>
        <dbReference type="EMBL" id="QES91025.1"/>
    </source>
</evidence>
<keyword evidence="4 12" id="KW-0560">Oxidoreductase</keyword>
<feature type="binding site" description="axial binding residue" evidence="12">
    <location>
        <position position="261"/>
    </location>
    <ligand>
        <name>heme b</name>
        <dbReference type="ChEBI" id="CHEBI:60344"/>
    </ligand>
    <ligandPart>
        <name>Fe</name>
        <dbReference type="ChEBI" id="CHEBI:18248"/>
    </ligandPart>
</feature>
<comment type="cofactor">
    <cofactor evidence="12">
        <name>heme b</name>
        <dbReference type="ChEBI" id="CHEBI:60344"/>
    </cofactor>
    <text evidence="12">Binds 1 heme b (iron(II)-protoporphyrin IX) group per dimer.</text>
</comment>
<dbReference type="CDD" id="cd08200">
    <property type="entry name" value="catalase_peroxidase_2"/>
    <property type="match status" value="1"/>
</dbReference>
<dbReference type="InterPro" id="IPR000763">
    <property type="entry name" value="Catalase_peroxidase"/>
</dbReference>
<dbReference type="PRINTS" id="PR00458">
    <property type="entry name" value="PEROXIDASE"/>
</dbReference>
<feature type="active site" description="Proton acceptor" evidence="12">
    <location>
        <position position="101"/>
    </location>
</feature>
<dbReference type="InterPro" id="IPR010255">
    <property type="entry name" value="Haem_peroxidase_sf"/>
</dbReference>
<evidence type="ECO:0000256" key="3">
    <source>
        <dbReference type="ARBA" id="ARBA00022723"/>
    </source>
</evidence>
<comment type="catalytic activity">
    <reaction evidence="7 12 13">
        <text>2 H2O2 = O2 + 2 H2O</text>
        <dbReference type="Rhea" id="RHEA:20309"/>
        <dbReference type="ChEBI" id="CHEBI:15377"/>
        <dbReference type="ChEBI" id="CHEBI:15379"/>
        <dbReference type="ChEBI" id="CHEBI:16240"/>
        <dbReference type="EC" id="1.11.1.21"/>
    </reaction>
</comment>
<dbReference type="PROSITE" id="PS50873">
    <property type="entry name" value="PEROXIDASE_4"/>
    <property type="match status" value="2"/>
</dbReference>
<dbReference type="InterPro" id="IPR019794">
    <property type="entry name" value="Peroxidases_AS"/>
</dbReference>
<dbReference type="InterPro" id="IPR002016">
    <property type="entry name" value="Haem_peroxidase"/>
</dbReference>
<keyword evidence="2 12" id="KW-0349">Heme</keyword>
<dbReference type="GO" id="GO:0070301">
    <property type="term" value="P:cellular response to hydrogen peroxide"/>
    <property type="evidence" value="ECO:0007669"/>
    <property type="project" value="TreeGrafter"/>
</dbReference>
<evidence type="ECO:0000256" key="7">
    <source>
        <dbReference type="ARBA" id="ARBA00049145"/>
    </source>
</evidence>
<name>A0A5P2G614_9BACT</name>
<dbReference type="GO" id="GO:0005829">
    <property type="term" value="C:cytosol"/>
    <property type="evidence" value="ECO:0007669"/>
    <property type="project" value="UniProtKB-ARBA"/>
</dbReference>
<dbReference type="AlphaFoldDB" id="A0A5P2G614"/>
<protein>
    <recommendedName>
        <fullName evidence="11 12">Catalase-peroxidase</fullName>
        <shortName evidence="12">CP</shortName>
        <ecNumber evidence="10 12">1.11.1.21</ecNumber>
    </recommendedName>
    <alternativeName>
        <fullName evidence="12">Peroxidase/catalase</fullName>
    </alternativeName>
</protein>
<evidence type="ECO:0000256" key="4">
    <source>
        <dbReference type="ARBA" id="ARBA00023002"/>
    </source>
</evidence>
<feature type="site" description="Transition state stabilizer" evidence="12">
    <location>
        <position position="97"/>
    </location>
</feature>
<dbReference type="GO" id="GO:0042744">
    <property type="term" value="P:hydrogen peroxide catabolic process"/>
    <property type="evidence" value="ECO:0007669"/>
    <property type="project" value="UniProtKB-KW"/>
</dbReference>
<comment type="similarity">
    <text evidence="9 12 13">Belongs to the peroxidase family. Peroxidase/catalase subfamily.</text>
</comment>
<dbReference type="CDD" id="cd00649">
    <property type="entry name" value="catalase_peroxidase_1"/>
    <property type="match status" value="1"/>
</dbReference>
<dbReference type="PROSITE" id="PS00435">
    <property type="entry name" value="PEROXIDASE_1"/>
    <property type="match status" value="1"/>
</dbReference>
<evidence type="ECO:0000256" key="13">
    <source>
        <dbReference type="RuleBase" id="RU003451"/>
    </source>
</evidence>
<evidence type="ECO:0000256" key="2">
    <source>
        <dbReference type="ARBA" id="ARBA00022617"/>
    </source>
</evidence>
<comment type="PTM">
    <text evidence="12">Formation of the three residue Trp-Tyr-Met cross-link is important for the catalase, but not the peroxidase activity of the enzyme.</text>
</comment>
<dbReference type="PANTHER" id="PTHR30555">
    <property type="entry name" value="HYDROPEROXIDASE I, BIFUNCTIONAL CATALASE-PEROXIDASE"/>
    <property type="match status" value="1"/>
</dbReference>
<proteinExistence type="inferred from homology"/>
<feature type="domain" description="Plant heme peroxidase family profile" evidence="14">
    <location>
        <begin position="506"/>
        <end position="732"/>
    </location>
</feature>
<dbReference type="GO" id="GO:0004096">
    <property type="term" value="F:catalase activity"/>
    <property type="evidence" value="ECO:0007669"/>
    <property type="project" value="UniProtKB-UniRule"/>
</dbReference>
<feature type="domain" description="Plant heme peroxidase family profile" evidence="14">
    <location>
        <begin position="134"/>
        <end position="419"/>
    </location>
</feature>
<dbReference type="InterPro" id="IPR019793">
    <property type="entry name" value="Peroxidases_heam-ligand_BS"/>
</dbReference>
<dbReference type="Gene3D" id="1.10.420.10">
    <property type="entry name" value="Peroxidase, domain 2"/>
    <property type="match status" value="2"/>
</dbReference>
<dbReference type="SUPFAM" id="SSF48113">
    <property type="entry name" value="Heme-dependent peroxidases"/>
    <property type="match status" value="2"/>
</dbReference>
<dbReference type="KEGG" id="arac:E0W69_018625"/>
<dbReference type="GO" id="GO:0020037">
    <property type="term" value="F:heme binding"/>
    <property type="evidence" value="ECO:0007669"/>
    <property type="project" value="InterPro"/>
</dbReference>
<reference evidence="15 16" key="1">
    <citation type="submission" date="2019-09" db="EMBL/GenBank/DDBJ databases">
        <title>Complete genome sequence of Arachidicoccus sp. B3-10 isolated from apple orchard soil.</title>
        <authorList>
            <person name="Kim H.S."/>
            <person name="Han K.-I."/>
            <person name="Suh M.K."/>
            <person name="Lee K.C."/>
            <person name="Eom M.K."/>
            <person name="Kim J.-S."/>
            <person name="Kang S.W."/>
            <person name="Sin Y."/>
            <person name="Lee J.-S."/>
        </authorList>
    </citation>
    <scope>NUCLEOTIDE SEQUENCE [LARGE SCALE GENOMIC DNA]</scope>
    <source>
        <strain evidence="15 16">B3-10</strain>
    </source>
</reference>